<reference evidence="1 2" key="1">
    <citation type="submission" date="2017-08" db="EMBL/GenBank/DDBJ databases">
        <title>Halomonas alkalisoli sp. nov., isolated from saline alkaline soil.</title>
        <authorList>
            <person name="Wang D."/>
            <person name="Zhang G."/>
        </authorList>
    </citation>
    <scope>NUCLEOTIDE SEQUENCE [LARGE SCALE GENOMIC DNA]</scope>
    <source>
        <strain evidence="1 2">WRN001</strain>
    </source>
</reference>
<dbReference type="EMBL" id="NSKB01000002">
    <property type="protein sequence ID" value="PAU78268.1"/>
    <property type="molecule type" value="Genomic_DNA"/>
</dbReference>
<proteinExistence type="predicted"/>
<gene>
    <name evidence="1" type="ORF">CK498_05990</name>
</gene>
<dbReference type="Proteomes" id="UP000217771">
    <property type="component" value="Unassembled WGS sequence"/>
</dbReference>
<comment type="caution">
    <text evidence="1">The sequence shown here is derived from an EMBL/GenBank/DDBJ whole genome shotgun (WGS) entry which is preliminary data.</text>
</comment>
<accession>A0A2A2EZZ9</accession>
<evidence type="ECO:0000313" key="2">
    <source>
        <dbReference type="Proteomes" id="UP000217771"/>
    </source>
</evidence>
<dbReference type="OrthoDB" id="2086168at2"/>
<organism evidence="1 2">
    <name type="scientific">Halomonas salipaludis</name>
    <dbReference type="NCBI Taxonomy" id="2032625"/>
    <lineage>
        <taxon>Bacteria</taxon>
        <taxon>Pseudomonadati</taxon>
        <taxon>Pseudomonadota</taxon>
        <taxon>Gammaproteobacteria</taxon>
        <taxon>Oceanospirillales</taxon>
        <taxon>Halomonadaceae</taxon>
        <taxon>Halomonas</taxon>
    </lineage>
</organism>
<sequence length="103" mass="11249">MCGLCGLLDDGGHWGDPLASDAGRPARQQRLLRLKALNRVLGYYRLTLSDFHGSGSLLTTPTGKQAMVANLDDLWRQVEALGGRRLDPLDPNLLEHLAREATA</sequence>
<dbReference type="AlphaFoldDB" id="A0A2A2EZZ9"/>
<name>A0A2A2EZZ9_9GAMM</name>
<keyword evidence="2" id="KW-1185">Reference proteome</keyword>
<protein>
    <submittedName>
        <fullName evidence="1">Uncharacterized protein</fullName>
    </submittedName>
</protein>
<evidence type="ECO:0000313" key="1">
    <source>
        <dbReference type="EMBL" id="PAU78268.1"/>
    </source>
</evidence>
<dbReference type="RefSeq" id="WP_095619942.1">
    <property type="nucleotide sequence ID" value="NZ_NSKB01000002.1"/>
</dbReference>